<keyword evidence="3 5" id="KW-0238">DNA-binding</keyword>
<dbReference type="RefSeq" id="WP_133588674.1">
    <property type="nucleotide sequence ID" value="NZ_CP037953.1"/>
</dbReference>
<protein>
    <submittedName>
        <fullName evidence="8">Integrase/recombinase XerD</fullName>
    </submittedName>
</protein>
<feature type="domain" description="Tyr recombinase" evidence="6">
    <location>
        <begin position="130"/>
        <end position="318"/>
    </location>
</feature>
<dbReference type="PROSITE" id="PS51898">
    <property type="entry name" value="TYR_RECOMBINASE"/>
    <property type="match status" value="1"/>
</dbReference>
<keyword evidence="1" id="KW-0159">Chromosome partition</keyword>
<keyword evidence="4" id="KW-0233">DNA recombination</keyword>
<dbReference type="OrthoDB" id="9801717at2"/>
<evidence type="ECO:0000256" key="3">
    <source>
        <dbReference type="ARBA" id="ARBA00023125"/>
    </source>
</evidence>
<dbReference type="Gene3D" id="1.10.443.10">
    <property type="entry name" value="Intergrase catalytic core"/>
    <property type="match status" value="1"/>
</dbReference>
<gene>
    <name evidence="8" type="ORF">EV696_103303</name>
</gene>
<keyword evidence="2" id="KW-0229">DNA integration</keyword>
<dbReference type="NCBIfam" id="NF002331">
    <property type="entry name" value="PRK01287.1"/>
    <property type="match status" value="1"/>
</dbReference>
<name>A0A4R6URJ7_9GAMM</name>
<dbReference type="GO" id="GO:0006310">
    <property type="term" value="P:DNA recombination"/>
    <property type="evidence" value="ECO:0007669"/>
    <property type="project" value="UniProtKB-KW"/>
</dbReference>
<comment type="caution">
    <text evidence="8">The sequence shown here is derived from an EMBL/GenBank/DDBJ whole genome shotgun (WGS) entry which is preliminary data.</text>
</comment>
<evidence type="ECO:0000256" key="1">
    <source>
        <dbReference type="ARBA" id="ARBA00022829"/>
    </source>
</evidence>
<dbReference type="PANTHER" id="PTHR30349:SF81">
    <property type="entry name" value="TYROSINE RECOMBINASE XERC"/>
    <property type="match status" value="1"/>
</dbReference>
<keyword evidence="9" id="KW-1185">Reference proteome</keyword>
<organism evidence="8 9">
    <name type="scientific">Permianibacter aggregans</name>
    <dbReference type="NCBI Taxonomy" id="1510150"/>
    <lineage>
        <taxon>Bacteria</taxon>
        <taxon>Pseudomonadati</taxon>
        <taxon>Pseudomonadota</taxon>
        <taxon>Gammaproteobacteria</taxon>
        <taxon>Pseudomonadales</taxon>
        <taxon>Pseudomonadaceae</taxon>
        <taxon>Permianibacter</taxon>
    </lineage>
</organism>
<dbReference type="Gene3D" id="1.10.150.130">
    <property type="match status" value="1"/>
</dbReference>
<dbReference type="EMBL" id="SNYM01000003">
    <property type="protein sequence ID" value="TDQ49928.1"/>
    <property type="molecule type" value="Genomic_DNA"/>
</dbReference>
<evidence type="ECO:0000256" key="5">
    <source>
        <dbReference type="PROSITE-ProRule" id="PRU01248"/>
    </source>
</evidence>
<dbReference type="Pfam" id="PF00589">
    <property type="entry name" value="Phage_integrase"/>
    <property type="match status" value="1"/>
</dbReference>
<dbReference type="InterPro" id="IPR010998">
    <property type="entry name" value="Integrase_recombinase_N"/>
</dbReference>
<dbReference type="InterPro" id="IPR011010">
    <property type="entry name" value="DNA_brk_join_enz"/>
</dbReference>
<evidence type="ECO:0000256" key="2">
    <source>
        <dbReference type="ARBA" id="ARBA00022908"/>
    </source>
</evidence>
<evidence type="ECO:0000259" key="6">
    <source>
        <dbReference type="PROSITE" id="PS51898"/>
    </source>
</evidence>
<dbReference type="InterPro" id="IPR050090">
    <property type="entry name" value="Tyrosine_recombinase_XerCD"/>
</dbReference>
<dbReference type="PROSITE" id="PS51900">
    <property type="entry name" value="CB"/>
    <property type="match status" value="1"/>
</dbReference>
<dbReference type="GO" id="GO:0003677">
    <property type="term" value="F:DNA binding"/>
    <property type="evidence" value="ECO:0007669"/>
    <property type="project" value="UniProtKB-UniRule"/>
</dbReference>
<dbReference type="GO" id="GO:0007059">
    <property type="term" value="P:chromosome segregation"/>
    <property type="evidence" value="ECO:0007669"/>
    <property type="project" value="UniProtKB-KW"/>
</dbReference>
<dbReference type="InterPro" id="IPR013762">
    <property type="entry name" value="Integrase-like_cat_sf"/>
</dbReference>
<accession>A0A4R6URJ7</accession>
<evidence type="ECO:0000256" key="4">
    <source>
        <dbReference type="ARBA" id="ARBA00023172"/>
    </source>
</evidence>
<dbReference type="AlphaFoldDB" id="A0A4R6URJ7"/>
<evidence type="ECO:0000313" key="8">
    <source>
        <dbReference type="EMBL" id="TDQ49928.1"/>
    </source>
</evidence>
<dbReference type="InterPro" id="IPR002104">
    <property type="entry name" value="Integrase_catalytic"/>
</dbReference>
<dbReference type="Proteomes" id="UP000295375">
    <property type="component" value="Unassembled WGS sequence"/>
</dbReference>
<evidence type="ECO:0000259" key="7">
    <source>
        <dbReference type="PROSITE" id="PS51900"/>
    </source>
</evidence>
<dbReference type="InterPro" id="IPR044068">
    <property type="entry name" value="CB"/>
</dbReference>
<reference evidence="8 9" key="1">
    <citation type="submission" date="2019-03" db="EMBL/GenBank/DDBJ databases">
        <title>Genomic Encyclopedia of Type Strains, Phase IV (KMG-IV): sequencing the most valuable type-strain genomes for metagenomic binning, comparative biology and taxonomic classification.</title>
        <authorList>
            <person name="Goeker M."/>
        </authorList>
    </citation>
    <scope>NUCLEOTIDE SEQUENCE [LARGE SCALE GENOMIC DNA]</scope>
    <source>
        <strain evidence="8 9">DSM 103792</strain>
    </source>
</reference>
<evidence type="ECO:0000313" key="9">
    <source>
        <dbReference type="Proteomes" id="UP000295375"/>
    </source>
</evidence>
<dbReference type="SUPFAM" id="SSF56349">
    <property type="entry name" value="DNA breaking-rejoining enzymes"/>
    <property type="match status" value="1"/>
</dbReference>
<sequence length="344" mass="40043">MALRNKKKRSGEQIKKRDIRHSALAPYLALYLDYLRTRAYSDFTLTQNDANLRRFIEWCDERALQQPTELNRPIIERYQRHLHFYRKDNGEPLSIASQIQHLQNLRGWFKFLVREHYLPYNPAADLVMPRKPKRLPSQVLTLKQVQTILQQPDVTTLTGIRDRAILEVLYATGMRRTELTQLKRHHIDSERGTIFIEQGKGHKDRYVPIGQSAIEWLTRYLLEVRPHLILTAHEDTVFLTDYGEPLTKNRLSDLVKTYVLKAGIAHGSCHLFRHAMATHMLENGADIRFIQAMLGHSELTTTAIYTHVAVQKLKAVYDASHPTQLQRSAKDDLFDDLDAESEEE</sequence>
<dbReference type="PANTHER" id="PTHR30349">
    <property type="entry name" value="PHAGE INTEGRASE-RELATED"/>
    <property type="match status" value="1"/>
</dbReference>
<proteinExistence type="predicted"/>
<dbReference type="GO" id="GO:0015074">
    <property type="term" value="P:DNA integration"/>
    <property type="evidence" value="ECO:0007669"/>
    <property type="project" value="UniProtKB-KW"/>
</dbReference>
<feature type="domain" description="Core-binding (CB)" evidence="7">
    <location>
        <begin position="22"/>
        <end position="113"/>
    </location>
</feature>